<sequence>MYAKDFSTRGCGNSGKFSNSTKPSTEDSLVDKLEPDLHIYSTIPLRSQADYFIPLINTLPTEILICIFKYCHYLWWSTPIRKDQADSPAIWDRSIRNIMRLGCPENLSHVCTLWRQIVLSTPAMWSCLNILTLGRSPQTFLDRASAFVPRAQNQKFSLCLGLYHYETTFLPNIDELKDFFRFTSPRLRELLIDNYSDDTAFFTSLIQTTISKATPGILHCLCVTNHCRRTQQGIGTEGTDDWELPTAESCGVSQQLLDSILRPITSLRLSNNFFPWSSPAYHGLVKLHLLFTRSKRGRKPHIHVDKLRDMLLASPALRVLHINITVIGKDEINGLAPVPLNELEELSLDEMSRDVYDVVLPLLAPGTKPLQFTFQMQQEFNAPLYCTTVAAFLERANVTSLYILGRSLFDQRLSVDELMTKSPGNIRTLGLEYLQIPEAPISEDETYEGLGQLSRLYMRKCVIDVDEFKKLAGLFRLQMLKLHKPEFRGRPKGNDVGAWQEIMSIAPTVKWVRSTRGMDRWDGWMVEYNDPPATVDLPDRSCGDTPSAVL</sequence>
<evidence type="ECO:0000313" key="2">
    <source>
        <dbReference type="EMBL" id="KAF8703175.1"/>
    </source>
</evidence>
<feature type="non-terminal residue" evidence="2">
    <location>
        <position position="1"/>
    </location>
</feature>
<organism evidence="2 3">
    <name type="scientific">Rhizoctonia solani</name>
    <dbReference type="NCBI Taxonomy" id="456999"/>
    <lineage>
        <taxon>Eukaryota</taxon>
        <taxon>Fungi</taxon>
        <taxon>Dikarya</taxon>
        <taxon>Basidiomycota</taxon>
        <taxon>Agaricomycotina</taxon>
        <taxon>Agaricomycetes</taxon>
        <taxon>Cantharellales</taxon>
        <taxon>Ceratobasidiaceae</taxon>
        <taxon>Rhizoctonia</taxon>
    </lineage>
</organism>
<reference evidence="2" key="1">
    <citation type="submission" date="2020-09" db="EMBL/GenBank/DDBJ databases">
        <title>Comparative genome analyses of four rice-infecting Rhizoctonia solani isolates reveal extensive enrichment of homogalacturonan modification genes.</title>
        <authorList>
            <person name="Lee D.-Y."/>
            <person name="Jeon J."/>
            <person name="Kim K.-T."/>
            <person name="Cheong K."/>
            <person name="Song H."/>
            <person name="Choi G."/>
            <person name="Ko J."/>
            <person name="Opiyo S.O."/>
            <person name="Zuo S."/>
            <person name="Madhav S."/>
            <person name="Lee Y.-H."/>
            <person name="Wang G.-L."/>
        </authorList>
    </citation>
    <scope>NUCLEOTIDE SEQUENCE</scope>
    <source>
        <strain evidence="2">AG1-IA WGL</strain>
    </source>
</reference>
<feature type="compositionally biased region" description="Polar residues" evidence="1">
    <location>
        <begin position="15"/>
        <end position="27"/>
    </location>
</feature>
<comment type="caution">
    <text evidence="2">The sequence shown here is derived from an EMBL/GenBank/DDBJ whole genome shotgun (WGS) entry which is preliminary data.</text>
</comment>
<evidence type="ECO:0008006" key="4">
    <source>
        <dbReference type="Google" id="ProtNLM"/>
    </source>
</evidence>
<dbReference type="EMBL" id="JACYCD010000078">
    <property type="protein sequence ID" value="KAF8703175.1"/>
    <property type="molecule type" value="Genomic_DNA"/>
</dbReference>
<protein>
    <recommendedName>
        <fullName evidence="4">F-box domain-containing protein</fullName>
    </recommendedName>
</protein>
<dbReference type="AlphaFoldDB" id="A0A8H7HR10"/>
<dbReference type="Gene3D" id="1.20.1280.50">
    <property type="match status" value="1"/>
</dbReference>
<feature type="region of interest" description="Disordered" evidence="1">
    <location>
        <begin position="1"/>
        <end position="29"/>
    </location>
</feature>
<dbReference type="SUPFAM" id="SSF52047">
    <property type="entry name" value="RNI-like"/>
    <property type="match status" value="1"/>
</dbReference>
<dbReference type="OrthoDB" id="2884925at2759"/>
<evidence type="ECO:0000313" key="3">
    <source>
        <dbReference type="Proteomes" id="UP000602905"/>
    </source>
</evidence>
<gene>
    <name evidence="2" type="ORF">RHS03_06253</name>
</gene>
<proteinExistence type="predicted"/>
<accession>A0A8H7HR10</accession>
<evidence type="ECO:0000256" key="1">
    <source>
        <dbReference type="SAM" id="MobiDB-lite"/>
    </source>
</evidence>
<name>A0A8H7HR10_9AGAM</name>
<dbReference type="Proteomes" id="UP000602905">
    <property type="component" value="Unassembled WGS sequence"/>
</dbReference>